<evidence type="ECO:0000256" key="9">
    <source>
        <dbReference type="ARBA" id="ARBA00023201"/>
    </source>
</evidence>
<feature type="transmembrane region" description="Helical" evidence="10">
    <location>
        <begin position="113"/>
        <end position="137"/>
    </location>
</feature>
<dbReference type="EMBL" id="CP009526">
    <property type="protein sequence ID" value="AKB49758.1"/>
    <property type="molecule type" value="Genomic_DNA"/>
</dbReference>
<keyword evidence="3" id="KW-0050">Antiport</keyword>
<name>A0A0E3QGP8_METBA</name>
<feature type="transmembrane region" description="Helical" evidence="10">
    <location>
        <begin position="357"/>
        <end position="379"/>
    </location>
</feature>
<feature type="transmembrane region" description="Helical" evidence="10">
    <location>
        <begin position="42"/>
        <end position="68"/>
    </location>
</feature>
<evidence type="ECO:0000256" key="3">
    <source>
        <dbReference type="ARBA" id="ARBA00022449"/>
    </source>
</evidence>
<keyword evidence="9" id="KW-0739">Sodium transport</keyword>
<dbReference type="GO" id="GO:1902600">
    <property type="term" value="P:proton transmembrane transport"/>
    <property type="evidence" value="ECO:0007669"/>
    <property type="project" value="InterPro"/>
</dbReference>
<comment type="subcellular location">
    <subcellularLocation>
        <location evidence="1">Membrane</location>
        <topology evidence="1">Multi-pass membrane protein</topology>
    </subcellularLocation>
</comment>
<keyword evidence="2" id="KW-0813">Transport</keyword>
<dbReference type="InterPro" id="IPR006153">
    <property type="entry name" value="Cation/H_exchanger_TM"/>
</dbReference>
<accession>A0A0E3QGP8</accession>
<dbReference type="PATRIC" id="fig|1434109.4.peg.608"/>
<dbReference type="Gene3D" id="1.20.1530.20">
    <property type="match status" value="1"/>
</dbReference>
<organism evidence="12 13">
    <name type="scientific">Methanosarcina barkeri str. Wiesmoor</name>
    <dbReference type="NCBI Taxonomy" id="1434109"/>
    <lineage>
        <taxon>Archaea</taxon>
        <taxon>Methanobacteriati</taxon>
        <taxon>Methanobacteriota</taxon>
        <taxon>Stenosarchaea group</taxon>
        <taxon>Methanomicrobia</taxon>
        <taxon>Methanosarcinales</taxon>
        <taxon>Methanosarcinaceae</taxon>
        <taxon>Methanosarcina</taxon>
    </lineage>
</organism>
<gene>
    <name evidence="12" type="ORF">MSBRW_0505</name>
</gene>
<feature type="transmembrane region" description="Helical" evidence="10">
    <location>
        <begin position="80"/>
        <end position="101"/>
    </location>
</feature>
<feature type="transmembrane region" description="Helical" evidence="10">
    <location>
        <begin position="215"/>
        <end position="231"/>
    </location>
</feature>
<evidence type="ECO:0000256" key="7">
    <source>
        <dbReference type="ARBA" id="ARBA00023065"/>
    </source>
</evidence>
<keyword evidence="5 10" id="KW-1133">Transmembrane helix</keyword>
<sequence>MSALLQLLFLIFSVKILGEAAERIGIPSVAGEILAGVSLGVLFLEVETGIITFFAELGSIFLLFTAGYKEVSLKNLKFESITTLVPTLSQIVSAFVFGFAFGRIFNFSFVESLFLGVAFNPTSIAVVIGTLIDLNYLSSRPGTAMLSSAFLDDIIALFFFSVVVNFVRLNHVPPVLVVLLIAGKILLFLLIMYILGNYLFPRLFTYAEKMHSKEAVFSLVIMIALFSAYLAELFELHSAIGAFTGGILVSEIPLAKLQDIQSKVDGLAHGILIPIFFAFIGFLIDPYILKNAGSFTLLIILAALMGKLAGGFIGSKVIGFDFYESLIFGVGVMPRAGIELVILTMGRELQIISQDTFSAMVLMVVVSILISPACMKWAIQARQRKDGWR</sequence>
<evidence type="ECO:0000256" key="8">
    <source>
        <dbReference type="ARBA" id="ARBA00023136"/>
    </source>
</evidence>
<feature type="transmembrane region" description="Helical" evidence="10">
    <location>
        <begin position="149"/>
        <end position="169"/>
    </location>
</feature>
<dbReference type="KEGG" id="mbw:MSBRW_0505"/>
<dbReference type="GeneID" id="24821917"/>
<feature type="domain" description="Cation/H+ exchanger transmembrane" evidence="11">
    <location>
        <begin position="12"/>
        <end position="374"/>
    </location>
</feature>
<keyword evidence="8 10" id="KW-0472">Membrane</keyword>
<keyword evidence="7" id="KW-0406">Ion transport</keyword>
<evidence type="ECO:0000256" key="2">
    <source>
        <dbReference type="ARBA" id="ARBA00022448"/>
    </source>
</evidence>
<dbReference type="Pfam" id="PF00999">
    <property type="entry name" value="Na_H_Exchanger"/>
    <property type="match status" value="1"/>
</dbReference>
<dbReference type="RefSeq" id="WP_011305533.1">
    <property type="nucleotide sequence ID" value="NZ_CP009526.1"/>
</dbReference>
<dbReference type="GO" id="GO:0016020">
    <property type="term" value="C:membrane"/>
    <property type="evidence" value="ECO:0007669"/>
    <property type="project" value="UniProtKB-SubCell"/>
</dbReference>
<evidence type="ECO:0000256" key="10">
    <source>
        <dbReference type="SAM" id="Phobius"/>
    </source>
</evidence>
<keyword evidence="4 10" id="KW-0812">Transmembrane</keyword>
<feature type="transmembrane region" description="Helical" evidence="10">
    <location>
        <begin position="295"/>
        <end position="314"/>
    </location>
</feature>
<dbReference type="PANTHER" id="PTHR43562">
    <property type="entry name" value="NAPA-TYPE SODIUM/HYDROGEN ANTIPORTER"/>
    <property type="match status" value="1"/>
</dbReference>
<reference evidence="12 13" key="1">
    <citation type="submission" date="2014-07" db="EMBL/GenBank/DDBJ databases">
        <title>Methanogenic archaea and the global carbon cycle.</title>
        <authorList>
            <person name="Henriksen J.R."/>
            <person name="Luke J."/>
            <person name="Reinhart S."/>
            <person name="Benedict M.N."/>
            <person name="Youngblut N.D."/>
            <person name="Metcalf M.E."/>
            <person name="Whitaker R.J."/>
            <person name="Metcalf W.W."/>
        </authorList>
    </citation>
    <scope>NUCLEOTIDE SEQUENCE [LARGE SCALE GENOMIC DNA]</scope>
    <source>
        <strain evidence="12 13">Wiesmoor</strain>
    </source>
</reference>
<dbReference type="GO" id="GO:0015297">
    <property type="term" value="F:antiporter activity"/>
    <property type="evidence" value="ECO:0007669"/>
    <property type="project" value="UniProtKB-KW"/>
</dbReference>
<dbReference type="InterPro" id="IPR038770">
    <property type="entry name" value="Na+/solute_symporter_sf"/>
</dbReference>
<dbReference type="GO" id="GO:0006814">
    <property type="term" value="P:sodium ion transport"/>
    <property type="evidence" value="ECO:0007669"/>
    <property type="project" value="UniProtKB-KW"/>
</dbReference>
<evidence type="ECO:0000259" key="11">
    <source>
        <dbReference type="Pfam" id="PF00999"/>
    </source>
</evidence>
<evidence type="ECO:0000256" key="5">
    <source>
        <dbReference type="ARBA" id="ARBA00022989"/>
    </source>
</evidence>
<evidence type="ECO:0000256" key="4">
    <source>
        <dbReference type="ARBA" id="ARBA00022692"/>
    </source>
</evidence>
<evidence type="ECO:0000313" key="13">
    <source>
        <dbReference type="Proteomes" id="UP000033038"/>
    </source>
</evidence>
<evidence type="ECO:0000256" key="6">
    <source>
        <dbReference type="ARBA" id="ARBA00023053"/>
    </source>
</evidence>
<proteinExistence type="predicted"/>
<dbReference type="HOGENOM" id="CLU_005126_7_1_2"/>
<evidence type="ECO:0000313" key="12">
    <source>
        <dbReference type="EMBL" id="AKB49758.1"/>
    </source>
</evidence>
<dbReference type="AlphaFoldDB" id="A0A0E3QGP8"/>
<feature type="transmembrane region" description="Helical" evidence="10">
    <location>
        <begin position="326"/>
        <end position="345"/>
    </location>
</feature>
<dbReference type="Proteomes" id="UP000033038">
    <property type="component" value="Chromosome"/>
</dbReference>
<feature type="transmembrane region" description="Helical" evidence="10">
    <location>
        <begin position="175"/>
        <end position="195"/>
    </location>
</feature>
<protein>
    <submittedName>
        <fullName evidence="12">Na(+)/H(+) antiporter</fullName>
    </submittedName>
</protein>
<evidence type="ECO:0000256" key="1">
    <source>
        <dbReference type="ARBA" id="ARBA00004141"/>
    </source>
</evidence>
<feature type="transmembrane region" description="Helical" evidence="10">
    <location>
        <begin position="267"/>
        <end position="289"/>
    </location>
</feature>
<keyword evidence="6" id="KW-0915">Sodium</keyword>
<dbReference type="PANTHER" id="PTHR43562:SF3">
    <property type="entry name" value="SODIUM ION_PROTON EXCHANGER (EUROFUNG)"/>
    <property type="match status" value="1"/>
</dbReference>